<evidence type="ECO:0000256" key="11">
    <source>
        <dbReference type="ARBA" id="ARBA00023277"/>
    </source>
</evidence>
<feature type="chain" id="PRO_5035447113" description="lytic cellulose monooxygenase (C4-dehydrogenating)" evidence="16">
    <location>
        <begin position="17"/>
        <end position="231"/>
    </location>
</feature>
<evidence type="ECO:0000256" key="4">
    <source>
        <dbReference type="ARBA" id="ARBA00022723"/>
    </source>
</evidence>
<evidence type="ECO:0000256" key="14">
    <source>
        <dbReference type="ARBA" id="ARBA00045077"/>
    </source>
</evidence>
<dbReference type="GO" id="GO:0016787">
    <property type="term" value="F:hydrolase activity"/>
    <property type="evidence" value="ECO:0007669"/>
    <property type="project" value="UniProtKB-KW"/>
</dbReference>
<keyword evidence="5 16" id="KW-0732">Signal</keyword>
<keyword evidence="4" id="KW-0479">Metal-binding</keyword>
<dbReference type="GO" id="GO:0004497">
    <property type="term" value="F:monooxygenase activity"/>
    <property type="evidence" value="ECO:0007669"/>
    <property type="project" value="UniProtKB-KW"/>
</dbReference>
<keyword evidence="10" id="KW-1015">Disulfide bond</keyword>
<dbReference type="InterPro" id="IPR005103">
    <property type="entry name" value="AA9_LPMO"/>
</dbReference>
<dbReference type="AlphaFoldDB" id="A0A8K0SBR0"/>
<evidence type="ECO:0000256" key="16">
    <source>
        <dbReference type="SAM" id="SignalP"/>
    </source>
</evidence>
<dbReference type="GO" id="GO:0005576">
    <property type="term" value="C:extracellular region"/>
    <property type="evidence" value="ECO:0007669"/>
    <property type="project" value="UniProtKB-SubCell"/>
</dbReference>
<proteinExistence type="inferred from homology"/>
<gene>
    <name evidence="18" type="ORF">B0I35DRAFT_399822</name>
</gene>
<evidence type="ECO:0000256" key="5">
    <source>
        <dbReference type="ARBA" id="ARBA00022729"/>
    </source>
</evidence>
<evidence type="ECO:0000313" key="18">
    <source>
        <dbReference type="EMBL" id="KAH7305876.1"/>
    </source>
</evidence>
<evidence type="ECO:0000313" key="19">
    <source>
        <dbReference type="Proteomes" id="UP000813444"/>
    </source>
</evidence>
<evidence type="ECO:0000256" key="15">
    <source>
        <dbReference type="ARBA" id="ARBA00047174"/>
    </source>
</evidence>
<dbReference type="PANTHER" id="PTHR33353:SF9">
    <property type="entry name" value="ENDOGLUCANASE II"/>
    <property type="match status" value="1"/>
</dbReference>
<comment type="subcellular location">
    <subcellularLocation>
        <location evidence="2">Secreted</location>
    </subcellularLocation>
</comment>
<comment type="similarity">
    <text evidence="13">Belongs to the polysaccharide monooxygenase AA9 family.</text>
</comment>
<feature type="signal peptide" evidence="16">
    <location>
        <begin position="1"/>
        <end position="16"/>
    </location>
</feature>
<keyword evidence="19" id="KW-1185">Reference proteome</keyword>
<keyword evidence="3" id="KW-0964">Secreted</keyword>
<comment type="caution">
    <text evidence="18">The sequence shown here is derived from an EMBL/GenBank/DDBJ whole genome shotgun (WGS) entry which is preliminary data.</text>
</comment>
<protein>
    <recommendedName>
        <fullName evidence="15">lytic cellulose monooxygenase (C4-dehydrogenating)</fullName>
        <ecNumber evidence="15">1.14.99.56</ecNumber>
    </recommendedName>
</protein>
<keyword evidence="12" id="KW-0624">Polysaccharide degradation</keyword>
<name>A0A8K0SBR0_9HYPO</name>
<evidence type="ECO:0000256" key="12">
    <source>
        <dbReference type="ARBA" id="ARBA00023326"/>
    </source>
</evidence>
<dbReference type="EC" id="1.14.99.56" evidence="15"/>
<evidence type="ECO:0000256" key="7">
    <source>
        <dbReference type="ARBA" id="ARBA00023002"/>
    </source>
</evidence>
<dbReference type="CDD" id="cd21175">
    <property type="entry name" value="LPMO_AA9"/>
    <property type="match status" value="1"/>
</dbReference>
<reference evidence="18" key="1">
    <citation type="journal article" date="2021" name="Nat. Commun.">
        <title>Genetic determinants of endophytism in the Arabidopsis root mycobiome.</title>
        <authorList>
            <person name="Mesny F."/>
            <person name="Miyauchi S."/>
            <person name="Thiergart T."/>
            <person name="Pickel B."/>
            <person name="Atanasova L."/>
            <person name="Karlsson M."/>
            <person name="Huettel B."/>
            <person name="Barry K.W."/>
            <person name="Haridas S."/>
            <person name="Chen C."/>
            <person name="Bauer D."/>
            <person name="Andreopoulos W."/>
            <person name="Pangilinan J."/>
            <person name="LaButti K."/>
            <person name="Riley R."/>
            <person name="Lipzen A."/>
            <person name="Clum A."/>
            <person name="Drula E."/>
            <person name="Henrissat B."/>
            <person name="Kohler A."/>
            <person name="Grigoriev I.V."/>
            <person name="Martin F.M."/>
            <person name="Hacquard S."/>
        </authorList>
    </citation>
    <scope>NUCLEOTIDE SEQUENCE</scope>
    <source>
        <strain evidence="18">MPI-CAGE-CH-0235</strain>
    </source>
</reference>
<dbReference type="Gene3D" id="2.70.50.70">
    <property type="match status" value="1"/>
</dbReference>
<evidence type="ECO:0000256" key="1">
    <source>
        <dbReference type="ARBA" id="ARBA00001973"/>
    </source>
</evidence>
<dbReference type="GO" id="GO:0046872">
    <property type="term" value="F:metal ion binding"/>
    <property type="evidence" value="ECO:0007669"/>
    <property type="project" value="UniProtKB-KW"/>
</dbReference>
<evidence type="ECO:0000256" key="6">
    <source>
        <dbReference type="ARBA" id="ARBA00023001"/>
    </source>
</evidence>
<dbReference type="Pfam" id="PF03443">
    <property type="entry name" value="AA9"/>
    <property type="match status" value="1"/>
</dbReference>
<keyword evidence="9" id="KW-0503">Monooxygenase</keyword>
<evidence type="ECO:0000256" key="2">
    <source>
        <dbReference type="ARBA" id="ARBA00004613"/>
    </source>
</evidence>
<keyword evidence="18" id="KW-0378">Hydrolase</keyword>
<keyword evidence="11" id="KW-0119">Carbohydrate metabolism</keyword>
<keyword evidence="8" id="KW-0186">Copper</keyword>
<evidence type="ECO:0000256" key="10">
    <source>
        <dbReference type="ARBA" id="ARBA00023157"/>
    </source>
</evidence>
<dbReference type="PANTHER" id="PTHR33353">
    <property type="entry name" value="PUTATIVE (AFU_ORTHOLOGUE AFUA_1G12560)-RELATED"/>
    <property type="match status" value="1"/>
</dbReference>
<evidence type="ECO:0000256" key="13">
    <source>
        <dbReference type="ARBA" id="ARBA00044502"/>
    </source>
</evidence>
<comment type="catalytic activity">
    <reaction evidence="14">
        <text>[(1-&gt;4)-beta-D-glucosyl]n+m + reduced acceptor + O2 = 4-dehydro-beta-D-glucosyl-[(1-&gt;4)-beta-D-glucosyl]n-1 + [(1-&gt;4)-beta-D-glucosyl]m + acceptor + H2O.</text>
        <dbReference type="EC" id="1.14.99.56"/>
    </reaction>
</comment>
<dbReference type="Proteomes" id="UP000813444">
    <property type="component" value="Unassembled WGS sequence"/>
</dbReference>
<dbReference type="EMBL" id="JAGPNK010000017">
    <property type="protein sequence ID" value="KAH7305876.1"/>
    <property type="molecule type" value="Genomic_DNA"/>
</dbReference>
<evidence type="ECO:0000256" key="9">
    <source>
        <dbReference type="ARBA" id="ARBA00023033"/>
    </source>
</evidence>
<sequence>MKYALTLLASASLAFGHATFQQLWVNGADQADTCVRRPPSNSPISGVTTNDIRCNVNGARGVSGVCSVPAGATVEVEMHEQPNARSCSNPAIGGNHHGPVIVYMSKVNDATTADGSSPWFKVAEHGFKDGIWGDEYLNQNCGRFPFTVPSSLPSGDYLVRAEIIALHVAASPGGAQPYVSCYQIRVTGGSGSVPSGVSFPGAYSASDPGILYNIYSGNNANYRVPGPAVAV</sequence>
<dbReference type="OrthoDB" id="3238762at2759"/>
<organism evidence="18 19">
    <name type="scientific">Stachybotrys elegans</name>
    <dbReference type="NCBI Taxonomy" id="80388"/>
    <lineage>
        <taxon>Eukaryota</taxon>
        <taxon>Fungi</taxon>
        <taxon>Dikarya</taxon>
        <taxon>Ascomycota</taxon>
        <taxon>Pezizomycotina</taxon>
        <taxon>Sordariomycetes</taxon>
        <taxon>Hypocreomycetidae</taxon>
        <taxon>Hypocreales</taxon>
        <taxon>Stachybotryaceae</taxon>
        <taxon>Stachybotrys</taxon>
    </lineage>
</organism>
<accession>A0A8K0SBR0</accession>
<dbReference type="GO" id="GO:0030245">
    <property type="term" value="P:cellulose catabolic process"/>
    <property type="evidence" value="ECO:0007669"/>
    <property type="project" value="UniProtKB-KW"/>
</dbReference>
<feature type="domain" description="Auxiliary Activity family 9 catalytic" evidence="17">
    <location>
        <begin position="17"/>
        <end position="222"/>
    </location>
</feature>
<evidence type="ECO:0000256" key="3">
    <source>
        <dbReference type="ARBA" id="ARBA00022525"/>
    </source>
</evidence>
<keyword evidence="6" id="KW-0136">Cellulose degradation</keyword>
<keyword evidence="7" id="KW-0560">Oxidoreductase</keyword>
<comment type="cofactor">
    <cofactor evidence="1">
        <name>Cu(2+)</name>
        <dbReference type="ChEBI" id="CHEBI:29036"/>
    </cofactor>
</comment>
<dbReference type="InterPro" id="IPR049892">
    <property type="entry name" value="AA9"/>
</dbReference>
<evidence type="ECO:0000256" key="8">
    <source>
        <dbReference type="ARBA" id="ARBA00023008"/>
    </source>
</evidence>
<evidence type="ECO:0000259" key="17">
    <source>
        <dbReference type="Pfam" id="PF03443"/>
    </source>
</evidence>